<proteinExistence type="predicted"/>
<reference evidence="1 2" key="2">
    <citation type="journal article" date="2010" name="J. Bacteriol.">
        <title>Genome sequence of the polysaccharide-degrading, thermophilic anaerobe Spirochaeta thermophila DSM 6192.</title>
        <authorList>
            <person name="Angelov A."/>
            <person name="Liebl S."/>
            <person name="Ballschmiter M."/>
            <person name="Bomeke M."/>
            <person name="Lehmann R."/>
            <person name="Liesegang H."/>
            <person name="Daniel R."/>
            <person name="Liebl W."/>
        </authorList>
    </citation>
    <scope>NUCLEOTIDE SEQUENCE [LARGE SCALE GENOMIC DNA]</scope>
    <source>
        <strain evidence="2">ATCC 49972 / DSM 6192 / RI 19.B1</strain>
    </source>
</reference>
<name>E0RPZ6_WINT6</name>
<organism evidence="1 2">
    <name type="scientific">Winmispira thermophila (strain ATCC 49972 / DSM 6192 / RI 19.B1)</name>
    <name type="common">Spirochaeta thermophila</name>
    <dbReference type="NCBI Taxonomy" id="665571"/>
    <lineage>
        <taxon>Bacteria</taxon>
        <taxon>Pseudomonadati</taxon>
        <taxon>Spirochaetota</taxon>
        <taxon>Spirochaetia</taxon>
        <taxon>Winmispirales</taxon>
        <taxon>Winmispiraceae</taxon>
        <taxon>Winmispira</taxon>
    </lineage>
</organism>
<dbReference type="HOGENOM" id="CLU_771402_0_0_12"/>
<gene>
    <name evidence="1" type="ordered locus">STHERM_c19140</name>
</gene>
<evidence type="ECO:0000313" key="2">
    <source>
        <dbReference type="Proteomes" id="UP000001296"/>
    </source>
</evidence>
<accession>E0RPZ6</accession>
<dbReference type="PaxDb" id="665571-STHERM_c19140"/>
<reference key="1">
    <citation type="submission" date="2009-08" db="EMBL/GenBank/DDBJ databases">
        <title>The genome sequence of Spirochaeta thermophila DSM6192.</title>
        <authorList>
            <person name="Angelov A."/>
            <person name="Mientus M."/>
            <person name="Wittenberg S."/>
            <person name="Lehmann R."/>
            <person name="Liesegang H."/>
            <person name="Daniel R."/>
            <person name="Liebl W."/>
        </authorList>
    </citation>
    <scope>NUCLEOTIDE SEQUENCE</scope>
    <source>
        <strain>DSM 6192</strain>
    </source>
</reference>
<dbReference type="RefSeq" id="WP_013314688.1">
    <property type="nucleotide sequence ID" value="NC_014484.1"/>
</dbReference>
<dbReference type="AlphaFoldDB" id="E0RPZ6"/>
<dbReference type="KEGG" id="sta:STHERM_c19140"/>
<sequence length="359" mass="39803">MRALGVAVLVVCVLFPLGAGDGSPVEISPYPTLWGAGATITWRLFPFYKPPLHPSLFLGADVAWATDGAYYRLPDGRIYTGDGASPPSGDTGYHYLKSRWRFGITQAFLATRTHDYVGVTLEYAGLWRDHLDRRDTEELLFLSRLPERDGALQHELRARVFVDYVEVHPVHGYEQGVWAGLWYRTVPPGWGSTPSGEPLSFSGVGGEVRGYLPLWDRDPQVNATSLLAAFLLTGEKVWGDAVPFYEKGTRLGYLRGVDGAGLDTLTSWAADVELRWYLPPVGELLGGILWPVVVAFVDTGCFWDETPSESTLVADTGMGFFFDFTPYFQLGVTTQWRLLGTNVDGSVCTPFRMSFGYLY</sequence>
<evidence type="ECO:0008006" key="3">
    <source>
        <dbReference type="Google" id="ProtNLM"/>
    </source>
</evidence>
<dbReference type="EMBL" id="CP001698">
    <property type="protein sequence ID" value="ADN02849.1"/>
    <property type="molecule type" value="Genomic_DNA"/>
</dbReference>
<evidence type="ECO:0000313" key="1">
    <source>
        <dbReference type="EMBL" id="ADN02849.1"/>
    </source>
</evidence>
<dbReference type="Proteomes" id="UP000001296">
    <property type="component" value="Chromosome"/>
</dbReference>
<protein>
    <recommendedName>
        <fullName evidence="3">Bacterial surface antigen (D15) domain-containing protein</fullName>
    </recommendedName>
</protein>